<evidence type="ECO:0000313" key="2">
    <source>
        <dbReference type="EMBL" id="QKX51212.1"/>
    </source>
</evidence>
<dbReference type="Proteomes" id="UP000509222">
    <property type="component" value="Chromosome"/>
</dbReference>
<evidence type="ECO:0000313" key="3">
    <source>
        <dbReference type="Proteomes" id="UP000509222"/>
    </source>
</evidence>
<feature type="transmembrane region" description="Helical" evidence="1">
    <location>
        <begin position="167"/>
        <end position="191"/>
    </location>
</feature>
<name>A0A7H8QCC8_9BACL</name>
<dbReference type="AlphaFoldDB" id="A0A7H8QCC8"/>
<dbReference type="RefSeq" id="WP_176294667.1">
    <property type="nucleotide sequence ID" value="NZ_CP051177.1"/>
</dbReference>
<protein>
    <submittedName>
        <fullName evidence="2">DUF624 domain-containing protein</fullName>
    </submittedName>
</protein>
<proteinExistence type="predicted"/>
<sequence>MREMPGLAGTLYVYAEWLMRFSAANILWFIANLPLLFVLFSVYLNGFTEGFVWYLLPIAGLFPAVLVPSTIALFATLREWIIQKDQPSITKAYLFHAKANYRKSLFSGIFLMGIWLVWLVDFYFFKAANGFFGLLFAFIGLFLFVCTLNFFSLSAHFDMTQRSLMKNAFYVTIGNPLLSLFILASNLAIFYVSTAKLLFLLPLFAASISAYLSFLAFYRFALKTKKKITA</sequence>
<keyword evidence="1" id="KW-0472">Membrane</keyword>
<keyword evidence="1" id="KW-1133">Transmembrane helix</keyword>
<feature type="transmembrane region" description="Helical" evidence="1">
    <location>
        <begin position="21"/>
        <end position="45"/>
    </location>
</feature>
<reference evidence="3" key="2">
    <citation type="submission" date="2020-06" db="EMBL/GenBank/DDBJ databases">
        <title>Isolation of Planomicrobium glaciei.</title>
        <authorList>
            <person name="Malisova L."/>
            <person name="Safrankova R."/>
            <person name="Jakubu V."/>
            <person name="Spanelova P."/>
        </authorList>
    </citation>
    <scope>NUCLEOTIDE SEQUENCE [LARGE SCALE GENOMIC DNA]</scope>
    <source>
        <strain evidence="3">NRL-ATB46093</strain>
    </source>
</reference>
<feature type="transmembrane region" description="Helical" evidence="1">
    <location>
        <begin position="197"/>
        <end position="218"/>
    </location>
</feature>
<feature type="transmembrane region" description="Helical" evidence="1">
    <location>
        <begin position="131"/>
        <end position="155"/>
    </location>
</feature>
<organism evidence="2 3">
    <name type="scientific">Planococcus glaciei</name>
    <dbReference type="NCBI Taxonomy" id="459472"/>
    <lineage>
        <taxon>Bacteria</taxon>
        <taxon>Bacillati</taxon>
        <taxon>Bacillota</taxon>
        <taxon>Bacilli</taxon>
        <taxon>Bacillales</taxon>
        <taxon>Caryophanaceae</taxon>
        <taxon>Planococcus</taxon>
    </lineage>
</organism>
<keyword evidence="1" id="KW-0812">Transmembrane</keyword>
<dbReference type="EMBL" id="CP051177">
    <property type="protein sequence ID" value="QKX51212.1"/>
    <property type="molecule type" value="Genomic_DNA"/>
</dbReference>
<feature type="transmembrane region" description="Helical" evidence="1">
    <location>
        <begin position="105"/>
        <end position="125"/>
    </location>
</feature>
<feature type="transmembrane region" description="Helical" evidence="1">
    <location>
        <begin position="51"/>
        <end position="77"/>
    </location>
</feature>
<accession>A0A7H8QCC8</accession>
<gene>
    <name evidence="2" type="ORF">HF394_11750</name>
</gene>
<dbReference type="InterPro" id="IPR006938">
    <property type="entry name" value="DUF624"/>
</dbReference>
<reference evidence="2 3" key="1">
    <citation type="submission" date="2020-04" db="EMBL/GenBank/DDBJ databases">
        <authorList>
            <person name="Pajer P."/>
            <person name="Broz P."/>
        </authorList>
    </citation>
    <scope>NUCLEOTIDE SEQUENCE [LARGE SCALE GENOMIC DNA]</scope>
    <source>
        <strain evidence="3">NRL-ATB46093</strain>
    </source>
</reference>
<keyword evidence="3" id="KW-1185">Reference proteome</keyword>
<evidence type="ECO:0000256" key="1">
    <source>
        <dbReference type="SAM" id="Phobius"/>
    </source>
</evidence>
<dbReference type="Pfam" id="PF04854">
    <property type="entry name" value="DUF624"/>
    <property type="match status" value="1"/>
</dbReference>